<feature type="compositionally biased region" description="Basic and acidic residues" evidence="2">
    <location>
        <begin position="281"/>
        <end position="296"/>
    </location>
</feature>
<evidence type="ECO:0000313" key="4">
    <source>
        <dbReference type="EMBL" id="MFH4973784.1"/>
    </source>
</evidence>
<keyword evidence="1" id="KW-0963">Cytoplasm</keyword>
<keyword evidence="5" id="KW-1185">Reference proteome</keyword>
<feature type="domain" description="MSP" evidence="3">
    <location>
        <begin position="4"/>
        <end position="121"/>
    </location>
</feature>
<accession>A0ABD6E282</accession>
<feature type="region of interest" description="Disordered" evidence="2">
    <location>
        <begin position="281"/>
        <end position="307"/>
    </location>
</feature>
<evidence type="ECO:0000256" key="1">
    <source>
        <dbReference type="RuleBase" id="RU003425"/>
    </source>
</evidence>
<dbReference type="EMBL" id="JBGFUD010000138">
    <property type="protein sequence ID" value="MFH4973784.1"/>
    <property type="molecule type" value="Genomic_DNA"/>
</dbReference>
<reference evidence="4 5" key="1">
    <citation type="submission" date="2024-08" db="EMBL/GenBank/DDBJ databases">
        <title>Gnathostoma spinigerum genome.</title>
        <authorList>
            <person name="Gonzalez-Bertolin B."/>
            <person name="Monzon S."/>
            <person name="Zaballos A."/>
            <person name="Jimenez P."/>
            <person name="Dekumyoy P."/>
            <person name="Varona S."/>
            <person name="Cuesta I."/>
            <person name="Sumanam S."/>
            <person name="Adisakwattana P."/>
            <person name="Gasser R.B."/>
            <person name="Hernandez-Gonzalez A."/>
            <person name="Young N.D."/>
            <person name="Perteguer M.J."/>
        </authorList>
    </citation>
    <scope>NUCLEOTIDE SEQUENCE [LARGE SCALE GENOMIC DNA]</scope>
    <source>
        <strain evidence="4">AL3</strain>
        <tissue evidence="4">Liver</tissue>
    </source>
</reference>
<feature type="compositionally biased region" description="Low complexity" evidence="2">
    <location>
        <begin position="298"/>
        <end position="307"/>
    </location>
</feature>
<evidence type="ECO:0000259" key="3">
    <source>
        <dbReference type="PROSITE" id="PS50202"/>
    </source>
</evidence>
<dbReference type="InterPro" id="IPR013783">
    <property type="entry name" value="Ig-like_fold"/>
</dbReference>
<dbReference type="Gene3D" id="2.60.40.10">
    <property type="entry name" value="Immunoglobulins"/>
    <property type="match status" value="1"/>
</dbReference>
<organism evidence="4 5">
    <name type="scientific">Gnathostoma spinigerum</name>
    <dbReference type="NCBI Taxonomy" id="75299"/>
    <lineage>
        <taxon>Eukaryota</taxon>
        <taxon>Metazoa</taxon>
        <taxon>Ecdysozoa</taxon>
        <taxon>Nematoda</taxon>
        <taxon>Chromadorea</taxon>
        <taxon>Rhabditida</taxon>
        <taxon>Spirurina</taxon>
        <taxon>Gnathostomatomorpha</taxon>
        <taxon>Gnathostomatoidea</taxon>
        <taxon>Gnathostomatidae</taxon>
        <taxon>Gnathostoma</taxon>
    </lineage>
</organism>
<name>A0ABD6E282_9BILA</name>
<gene>
    <name evidence="4" type="ORF">AB6A40_000493</name>
</gene>
<dbReference type="AlphaFoldDB" id="A0ABD6E282"/>
<protein>
    <recommendedName>
        <fullName evidence="1">Major sperm protein</fullName>
    </recommendedName>
</protein>
<evidence type="ECO:0000256" key="2">
    <source>
        <dbReference type="SAM" id="MobiDB-lite"/>
    </source>
</evidence>
<sequence length="307" mass="35019">MDKCVEIIPNRIILHSPFTVAYRTSIKVKSTWKDSIIFKIKGSKPSAFKTQPVFGSISPNDTIDVQFIFLGFNGNVRPSVTDHLTILIAPQPPDCNDPIKAWKRKDVGASAIRCTLQIVYEERMPPKLHESRDDLYDIIQSLPDTQKWKEAPNIPVELKRDVEEQHIPMKADESKRRRLMNRVMKESADIKEKTPSKDDNQRPFVSVTYDPSLNPVNMKEEIPMIAKPSPGCYKLNETNNEDEIAVEPKKGEEQCSNKVKIEQKEITQIYLPTAEKIIKNLRQETTNTDKRHDDGRQSTSGTSSSTD</sequence>
<dbReference type="SUPFAM" id="SSF49354">
    <property type="entry name" value="PapD-like"/>
    <property type="match status" value="1"/>
</dbReference>
<comment type="function">
    <text evidence="1">Central component in molecular interactions underlying sperm crawling. Forms an extensive filament system that extends from sperm villipoda, along the leading edge of the pseudopod.</text>
</comment>
<comment type="caution">
    <text evidence="4">The sequence shown here is derived from an EMBL/GenBank/DDBJ whole genome shotgun (WGS) entry which is preliminary data.</text>
</comment>
<dbReference type="Pfam" id="PF00635">
    <property type="entry name" value="Motile_Sperm"/>
    <property type="match status" value="1"/>
</dbReference>
<proteinExistence type="predicted"/>
<feature type="compositionally biased region" description="Basic and acidic residues" evidence="2">
    <location>
        <begin position="187"/>
        <end position="201"/>
    </location>
</feature>
<keyword evidence="1" id="KW-0206">Cytoskeleton</keyword>
<dbReference type="InterPro" id="IPR000535">
    <property type="entry name" value="MSP_dom"/>
</dbReference>
<dbReference type="PROSITE" id="PS50202">
    <property type="entry name" value="MSP"/>
    <property type="match status" value="1"/>
</dbReference>
<feature type="region of interest" description="Disordered" evidence="2">
    <location>
        <begin position="187"/>
        <end position="209"/>
    </location>
</feature>
<evidence type="ECO:0000313" key="5">
    <source>
        <dbReference type="Proteomes" id="UP001608902"/>
    </source>
</evidence>
<dbReference type="Proteomes" id="UP001608902">
    <property type="component" value="Unassembled WGS sequence"/>
</dbReference>
<dbReference type="InterPro" id="IPR008962">
    <property type="entry name" value="PapD-like_sf"/>
</dbReference>